<proteinExistence type="predicted"/>
<keyword evidence="1" id="KW-0812">Transmembrane</keyword>
<organism evidence="2 3">
    <name type="scientific">Candidatus Fimadaptatus faecigallinarum</name>
    <dbReference type="NCBI Taxonomy" id="2840814"/>
    <lineage>
        <taxon>Bacteria</taxon>
        <taxon>Bacillati</taxon>
        <taxon>Bacillota</taxon>
        <taxon>Clostridia</taxon>
        <taxon>Eubacteriales</taxon>
        <taxon>Candidatus Fimadaptatus</taxon>
    </lineage>
</organism>
<reference evidence="2" key="1">
    <citation type="submission" date="2020-10" db="EMBL/GenBank/DDBJ databases">
        <authorList>
            <person name="Gilroy R."/>
        </authorList>
    </citation>
    <scope>NUCLEOTIDE SEQUENCE</scope>
    <source>
        <strain evidence="2">ChiSxjej2B14-8506</strain>
    </source>
</reference>
<keyword evidence="1" id="KW-0472">Membrane</keyword>
<gene>
    <name evidence="2" type="ORF">IAC59_07080</name>
</gene>
<evidence type="ECO:0000256" key="1">
    <source>
        <dbReference type="SAM" id="Phobius"/>
    </source>
</evidence>
<name>A0A9D1LS66_9FIRM</name>
<feature type="transmembrane region" description="Helical" evidence="1">
    <location>
        <begin position="64"/>
        <end position="83"/>
    </location>
</feature>
<evidence type="ECO:0000313" key="2">
    <source>
        <dbReference type="EMBL" id="HIU47007.1"/>
    </source>
</evidence>
<comment type="caution">
    <text evidence="2">The sequence shown here is derived from an EMBL/GenBank/DDBJ whole genome shotgun (WGS) entry which is preliminary data.</text>
</comment>
<dbReference type="AlphaFoldDB" id="A0A9D1LS66"/>
<sequence length="275" mass="30927">MAGFSARRCAHMLLGRLRLCLKDARIYVAAAYTAAIAIFAVVMMQRQAQQYNQVYNIFEPFVHFLSMPWLIMFPVGGALIALCDAAQLPRESMNMLLRCRKSEWWVAEVLFTAIIIAGLYAMLLLLTVLLAIPGAYAKDVWSMYASSPAYGNADLPVVTLQYSSPSVAALFALLFQLLHALSIVQLVMTANMLSTHNRGIAIGVAVELVCYCMELFKIDWFRYISVYGRSMLTWNGMNAARTWQTVAFYALLLALELAVQRLALRRHSFICLRTE</sequence>
<dbReference type="Proteomes" id="UP000824123">
    <property type="component" value="Unassembled WGS sequence"/>
</dbReference>
<feature type="transmembrane region" description="Helical" evidence="1">
    <location>
        <begin position="26"/>
        <end position="44"/>
    </location>
</feature>
<keyword evidence="1" id="KW-1133">Transmembrane helix</keyword>
<evidence type="ECO:0000313" key="3">
    <source>
        <dbReference type="Proteomes" id="UP000824123"/>
    </source>
</evidence>
<reference evidence="2" key="2">
    <citation type="journal article" date="2021" name="PeerJ">
        <title>Extensive microbial diversity within the chicken gut microbiome revealed by metagenomics and culture.</title>
        <authorList>
            <person name="Gilroy R."/>
            <person name="Ravi A."/>
            <person name="Getino M."/>
            <person name="Pursley I."/>
            <person name="Horton D.L."/>
            <person name="Alikhan N.F."/>
            <person name="Baker D."/>
            <person name="Gharbi K."/>
            <person name="Hall N."/>
            <person name="Watson M."/>
            <person name="Adriaenssens E.M."/>
            <person name="Foster-Nyarko E."/>
            <person name="Jarju S."/>
            <person name="Secka A."/>
            <person name="Antonio M."/>
            <person name="Oren A."/>
            <person name="Chaudhuri R.R."/>
            <person name="La Ragione R."/>
            <person name="Hildebrand F."/>
            <person name="Pallen M.J."/>
        </authorList>
    </citation>
    <scope>NUCLEOTIDE SEQUENCE</scope>
    <source>
        <strain evidence="2">ChiSxjej2B14-8506</strain>
    </source>
</reference>
<protein>
    <submittedName>
        <fullName evidence="2">Uncharacterized protein</fullName>
    </submittedName>
</protein>
<feature type="transmembrane region" description="Helical" evidence="1">
    <location>
        <begin position="104"/>
        <end position="132"/>
    </location>
</feature>
<dbReference type="EMBL" id="DVNK01000042">
    <property type="protein sequence ID" value="HIU47007.1"/>
    <property type="molecule type" value="Genomic_DNA"/>
</dbReference>
<feature type="transmembrane region" description="Helical" evidence="1">
    <location>
        <begin position="167"/>
        <end position="188"/>
    </location>
</feature>
<feature type="transmembrane region" description="Helical" evidence="1">
    <location>
        <begin position="200"/>
        <end position="221"/>
    </location>
</feature>
<accession>A0A9D1LS66</accession>
<feature type="transmembrane region" description="Helical" evidence="1">
    <location>
        <begin position="241"/>
        <end position="259"/>
    </location>
</feature>